<keyword evidence="6" id="KW-0539">Nucleus</keyword>
<gene>
    <name evidence="9" type="ORF">BSL78_28933</name>
</gene>
<dbReference type="Proteomes" id="UP000230750">
    <property type="component" value="Unassembled WGS sequence"/>
</dbReference>
<dbReference type="GO" id="GO:0000978">
    <property type="term" value="F:RNA polymerase II cis-regulatory region sequence-specific DNA binding"/>
    <property type="evidence" value="ECO:0007669"/>
    <property type="project" value="TreeGrafter"/>
</dbReference>
<dbReference type="PROSITE" id="PS00028">
    <property type="entry name" value="ZINC_FINGER_C2H2_1"/>
    <property type="match status" value="4"/>
</dbReference>
<dbReference type="SMART" id="SM00355">
    <property type="entry name" value="ZnF_C2H2"/>
    <property type="match status" value="4"/>
</dbReference>
<accession>A0A2G8JEQ2</accession>
<dbReference type="PANTHER" id="PTHR24388:SF54">
    <property type="entry name" value="PROTEIN ESCARGOT"/>
    <property type="match status" value="1"/>
</dbReference>
<feature type="domain" description="C2H2-type" evidence="8">
    <location>
        <begin position="385"/>
        <end position="412"/>
    </location>
</feature>
<comment type="subcellular location">
    <subcellularLocation>
        <location evidence="1">Nucleus</location>
    </subcellularLocation>
</comment>
<feature type="domain" description="C2H2-type" evidence="8">
    <location>
        <begin position="413"/>
        <end position="437"/>
    </location>
</feature>
<evidence type="ECO:0000313" key="9">
    <source>
        <dbReference type="EMBL" id="PIK34241.1"/>
    </source>
</evidence>
<proteinExistence type="predicted"/>
<dbReference type="EMBL" id="MRZV01002236">
    <property type="protein sequence ID" value="PIK34241.1"/>
    <property type="molecule type" value="Genomic_DNA"/>
</dbReference>
<sequence length="498" mass="55281">MQPAKQQTLVTLSSLTPSISRSQAIVQTPQNNSAFTVTTQQGRSGCGVDNIPQSPLSQLNPGMILSDEVLISPFSNIDQNMQQGIQQLQTNIQQLQQNSLLPSTSLAGTPFLTSQNGARIVTSVSNMTLPGNALQTPQQVFTGVTNNINIGGNQLIHLNLQPALSAQTMQTSTDTAPVVTQQVRKIAPATEVSRLPTLAPAENTDIGTSGSSDYMLPIKRTRRSSDPNKKAGKLKCNYCGSTFTKNFDLQQHIRSHTGEKPFQCIVCGRAFAQKSNVKKHMQTHKVWPGGKEDTLPKTKKWKYTTEKKQNKDGFCIMSIFETCYSEIFLVFKLDPFSGLTLTAHSKIGTSSDKDKEGPPVVIDKEMGDLHLGVDEKTVLFIDNSYVCRFCEEKFKSYFQLKSHMSVHKDLQVYKCVVKSCDEVFKDMDKFIDHTKTHRRSLSIDVGLATSSFPPYMTLEFINTHIVFIPTKAPKQPQKTLNVQNAIPSTPHQKHWSIT</sequence>
<protein>
    <submittedName>
        <fullName evidence="9">Putative zinc finger protein</fullName>
    </submittedName>
</protein>
<dbReference type="PROSITE" id="PS50157">
    <property type="entry name" value="ZINC_FINGER_C2H2_2"/>
    <property type="match status" value="4"/>
</dbReference>
<dbReference type="GO" id="GO:0000981">
    <property type="term" value="F:DNA-binding transcription factor activity, RNA polymerase II-specific"/>
    <property type="evidence" value="ECO:0007669"/>
    <property type="project" value="TreeGrafter"/>
</dbReference>
<keyword evidence="4 7" id="KW-0863">Zinc-finger</keyword>
<keyword evidence="10" id="KW-1185">Reference proteome</keyword>
<dbReference type="STRING" id="307972.A0A2G8JEQ2"/>
<dbReference type="Pfam" id="PF00096">
    <property type="entry name" value="zf-C2H2"/>
    <property type="match status" value="3"/>
</dbReference>
<organism evidence="9 10">
    <name type="scientific">Stichopus japonicus</name>
    <name type="common">Sea cucumber</name>
    <dbReference type="NCBI Taxonomy" id="307972"/>
    <lineage>
        <taxon>Eukaryota</taxon>
        <taxon>Metazoa</taxon>
        <taxon>Echinodermata</taxon>
        <taxon>Eleutherozoa</taxon>
        <taxon>Echinozoa</taxon>
        <taxon>Holothuroidea</taxon>
        <taxon>Aspidochirotacea</taxon>
        <taxon>Aspidochirotida</taxon>
        <taxon>Stichopodidae</taxon>
        <taxon>Apostichopus</taxon>
    </lineage>
</organism>
<dbReference type="GO" id="GO:0008270">
    <property type="term" value="F:zinc ion binding"/>
    <property type="evidence" value="ECO:0007669"/>
    <property type="project" value="UniProtKB-KW"/>
</dbReference>
<dbReference type="Gene3D" id="3.30.160.60">
    <property type="entry name" value="Classic Zinc Finger"/>
    <property type="match status" value="3"/>
</dbReference>
<dbReference type="InterPro" id="IPR036236">
    <property type="entry name" value="Znf_C2H2_sf"/>
</dbReference>
<dbReference type="AlphaFoldDB" id="A0A2G8JEQ2"/>
<evidence type="ECO:0000256" key="2">
    <source>
        <dbReference type="ARBA" id="ARBA00022723"/>
    </source>
</evidence>
<dbReference type="SUPFAM" id="SSF57667">
    <property type="entry name" value="beta-beta-alpha zinc fingers"/>
    <property type="match status" value="2"/>
</dbReference>
<feature type="domain" description="C2H2-type" evidence="8">
    <location>
        <begin position="234"/>
        <end position="261"/>
    </location>
</feature>
<evidence type="ECO:0000256" key="4">
    <source>
        <dbReference type="ARBA" id="ARBA00022771"/>
    </source>
</evidence>
<keyword evidence="2" id="KW-0479">Metal-binding</keyword>
<name>A0A2G8JEQ2_STIJA</name>
<dbReference type="GO" id="GO:0005634">
    <property type="term" value="C:nucleus"/>
    <property type="evidence" value="ECO:0007669"/>
    <property type="project" value="UniProtKB-SubCell"/>
</dbReference>
<evidence type="ECO:0000256" key="5">
    <source>
        <dbReference type="ARBA" id="ARBA00022833"/>
    </source>
</evidence>
<feature type="domain" description="C2H2-type" evidence="8">
    <location>
        <begin position="262"/>
        <end position="284"/>
    </location>
</feature>
<dbReference type="InterPro" id="IPR050527">
    <property type="entry name" value="Snail/Krueppel_Znf"/>
</dbReference>
<keyword evidence="5" id="KW-0862">Zinc</keyword>
<reference evidence="9 10" key="1">
    <citation type="journal article" date="2017" name="PLoS Biol.">
        <title>The sea cucumber genome provides insights into morphological evolution and visceral regeneration.</title>
        <authorList>
            <person name="Zhang X."/>
            <person name="Sun L."/>
            <person name="Yuan J."/>
            <person name="Sun Y."/>
            <person name="Gao Y."/>
            <person name="Zhang L."/>
            <person name="Li S."/>
            <person name="Dai H."/>
            <person name="Hamel J.F."/>
            <person name="Liu C."/>
            <person name="Yu Y."/>
            <person name="Liu S."/>
            <person name="Lin W."/>
            <person name="Guo K."/>
            <person name="Jin S."/>
            <person name="Xu P."/>
            <person name="Storey K.B."/>
            <person name="Huan P."/>
            <person name="Zhang T."/>
            <person name="Zhou Y."/>
            <person name="Zhang J."/>
            <person name="Lin C."/>
            <person name="Li X."/>
            <person name="Xing L."/>
            <person name="Huo D."/>
            <person name="Sun M."/>
            <person name="Wang L."/>
            <person name="Mercier A."/>
            <person name="Li F."/>
            <person name="Yang H."/>
            <person name="Xiang J."/>
        </authorList>
    </citation>
    <scope>NUCLEOTIDE SEQUENCE [LARGE SCALE GENOMIC DNA]</scope>
    <source>
        <strain evidence="9">Shaxun</strain>
        <tissue evidence="9">Muscle</tissue>
    </source>
</reference>
<dbReference type="InterPro" id="IPR013087">
    <property type="entry name" value="Znf_C2H2_type"/>
</dbReference>
<dbReference type="PANTHER" id="PTHR24388">
    <property type="entry name" value="ZINC FINGER PROTEIN"/>
    <property type="match status" value="1"/>
</dbReference>
<evidence type="ECO:0000259" key="8">
    <source>
        <dbReference type="PROSITE" id="PS50157"/>
    </source>
</evidence>
<keyword evidence="3" id="KW-0677">Repeat</keyword>
<evidence type="ECO:0000256" key="7">
    <source>
        <dbReference type="PROSITE-ProRule" id="PRU00042"/>
    </source>
</evidence>
<dbReference type="OrthoDB" id="10064525at2759"/>
<dbReference type="FunFam" id="3.30.160.60:FF:000679">
    <property type="entry name" value="Zinc finger protein 341"/>
    <property type="match status" value="1"/>
</dbReference>
<comment type="caution">
    <text evidence="9">The sequence shown here is derived from an EMBL/GenBank/DDBJ whole genome shotgun (WGS) entry which is preliminary data.</text>
</comment>
<evidence type="ECO:0000313" key="10">
    <source>
        <dbReference type="Proteomes" id="UP000230750"/>
    </source>
</evidence>
<evidence type="ECO:0000256" key="6">
    <source>
        <dbReference type="ARBA" id="ARBA00023242"/>
    </source>
</evidence>
<evidence type="ECO:0000256" key="1">
    <source>
        <dbReference type="ARBA" id="ARBA00004123"/>
    </source>
</evidence>
<evidence type="ECO:0000256" key="3">
    <source>
        <dbReference type="ARBA" id="ARBA00022737"/>
    </source>
</evidence>